<sequence>MSNIVYIATSIDGYIADKNNQLDWLHDTPNPNTTGSDFGFANFMDQIDALVMGRNTFEMVASFDCDWPYSKPVFVLSNTLSSVPSDYQDKVFLIKGELTQVVSELNQKGYQRLYIDGGKTVQSFLEQDLIDEMIITTIPILLGGGVPLFGDLVAPLKFTNVSTERWLDCLVQSRFVRLR</sequence>
<dbReference type="PANTHER" id="PTHR38011">
    <property type="entry name" value="DIHYDROFOLATE REDUCTASE FAMILY PROTEIN (AFU_ORTHOLOGUE AFUA_8G06820)"/>
    <property type="match status" value="1"/>
</dbReference>
<dbReference type="EMBL" id="MJMJ01000001">
    <property type="protein sequence ID" value="OLQ93125.1"/>
    <property type="molecule type" value="Genomic_DNA"/>
</dbReference>
<proteinExistence type="predicted"/>
<dbReference type="GO" id="GO:0016301">
    <property type="term" value="F:kinase activity"/>
    <property type="evidence" value="ECO:0007669"/>
    <property type="project" value="UniProtKB-KW"/>
</dbReference>
<evidence type="ECO:0000259" key="1">
    <source>
        <dbReference type="Pfam" id="PF01872"/>
    </source>
</evidence>
<evidence type="ECO:0000313" key="3">
    <source>
        <dbReference type="Proteomes" id="UP000186313"/>
    </source>
</evidence>
<reference evidence="2 3" key="1">
    <citation type="submission" date="2016-09" db="EMBL/GenBank/DDBJ databases">
        <title>Genomic Taxonomy of the Vibrionaceae.</title>
        <authorList>
            <person name="Gonzalez-Castillo A."/>
            <person name="Gomez-Gil B."/>
            <person name="Enciso-Ibarra K."/>
        </authorList>
    </citation>
    <scope>NUCLEOTIDE SEQUENCE [LARGE SCALE GENOMIC DNA]</scope>
    <source>
        <strain evidence="2 3">CAIM 703</strain>
    </source>
</reference>
<dbReference type="GO" id="GO:0009231">
    <property type="term" value="P:riboflavin biosynthetic process"/>
    <property type="evidence" value="ECO:0007669"/>
    <property type="project" value="InterPro"/>
</dbReference>
<organism evidence="2 3">
    <name type="scientific">Vibrio panuliri</name>
    <dbReference type="NCBI Taxonomy" id="1381081"/>
    <lineage>
        <taxon>Bacteria</taxon>
        <taxon>Pseudomonadati</taxon>
        <taxon>Pseudomonadota</taxon>
        <taxon>Gammaproteobacteria</taxon>
        <taxon>Vibrionales</taxon>
        <taxon>Vibrionaceae</taxon>
        <taxon>Vibrio</taxon>
    </lineage>
</organism>
<dbReference type="Proteomes" id="UP000186313">
    <property type="component" value="Unassembled WGS sequence"/>
</dbReference>
<dbReference type="InterPro" id="IPR024072">
    <property type="entry name" value="DHFR-like_dom_sf"/>
</dbReference>
<comment type="caution">
    <text evidence="2">The sequence shown here is derived from an EMBL/GenBank/DDBJ whole genome shotgun (WGS) entry which is preliminary data.</text>
</comment>
<dbReference type="SUPFAM" id="SSF53597">
    <property type="entry name" value="Dihydrofolate reductase-like"/>
    <property type="match status" value="1"/>
</dbReference>
<dbReference type="PANTHER" id="PTHR38011:SF11">
    <property type="entry name" value="2,5-DIAMINO-6-RIBOSYLAMINO-4(3H)-PYRIMIDINONE 5'-PHOSPHATE REDUCTASE"/>
    <property type="match status" value="1"/>
</dbReference>
<dbReference type="RefSeq" id="WP_075705764.1">
    <property type="nucleotide sequence ID" value="NZ_MJMJ01000001.1"/>
</dbReference>
<dbReference type="STRING" id="1381081.BIY22_01135"/>
<name>A0A1Q9HQK4_9VIBR</name>
<evidence type="ECO:0000313" key="2">
    <source>
        <dbReference type="EMBL" id="OLQ93125.1"/>
    </source>
</evidence>
<dbReference type="Gene3D" id="3.40.430.10">
    <property type="entry name" value="Dihydrofolate Reductase, subunit A"/>
    <property type="match status" value="1"/>
</dbReference>
<feature type="domain" description="Bacterial bifunctional deaminase-reductase C-terminal" evidence="1">
    <location>
        <begin position="4"/>
        <end position="164"/>
    </location>
</feature>
<protein>
    <submittedName>
        <fullName evidence="2">Diacylglycerol kinase</fullName>
    </submittedName>
</protein>
<dbReference type="OrthoDB" id="9782335at2"/>
<keyword evidence="2" id="KW-0418">Kinase</keyword>
<dbReference type="Pfam" id="PF01872">
    <property type="entry name" value="RibD_C"/>
    <property type="match status" value="1"/>
</dbReference>
<dbReference type="InterPro" id="IPR050765">
    <property type="entry name" value="Riboflavin_Biosynth_HTPR"/>
</dbReference>
<dbReference type="AlphaFoldDB" id="A0A1Q9HQK4"/>
<accession>A0A1Q9HQK4</accession>
<keyword evidence="2" id="KW-0808">Transferase</keyword>
<dbReference type="GO" id="GO:0008703">
    <property type="term" value="F:5-amino-6-(5-phosphoribosylamino)uracil reductase activity"/>
    <property type="evidence" value="ECO:0007669"/>
    <property type="project" value="InterPro"/>
</dbReference>
<dbReference type="InterPro" id="IPR002734">
    <property type="entry name" value="RibDG_C"/>
</dbReference>
<gene>
    <name evidence="2" type="ORF">BIY22_01135</name>
</gene>